<dbReference type="AlphaFoldDB" id="A0A5C3LKY2"/>
<evidence type="ECO:0000313" key="12">
    <source>
        <dbReference type="EMBL" id="TFK32933.1"/>
    </source>
</evidence>
<dbReference type="GO" id="GO:0005886">
    <property type="term" value="C:plasma membrane"/>
    <property type="evidence" value="ECO:0007669"/>
    <property type="project" value="TreeGrafter"/>
</dbReference>
<feature type="transmembrane region" description="Helical" evidence="11">
    <location>
        <begin position="270"/>
        <end position="289"/>
    </location>
</feature>
<reference evidence="12 13" key="1">
    <citation type="journal article" date="2019" name="Nat. Ecol. Evol.">
        <title>Megaphylogeny resolves global patterns of mushroom evolution.</title>
        <authorList>
            <person name="Varga T."/>
            <person name="Krizsan K."/>
            <person name="Foldi C."/>
            <person name="Dima B."/>
            <person name="Sanchez-Garcia M."/>
            <person name="Sanchez-Ramirez S."/>
            <person name="Szollosi G.J."/>
            <person name="Szarkandi J.G."/>
            <person name="Papp V."/>
            <person name="Albert L."/>
            <person name="Andreopoulos W."/>
            <person name="Angelini C."/>
            <person name="Antonin V."/>
            <person name="Barry K.W."/>
            <person name="Bougher N.L."/>
            <person name="Buchanan P."/>
            <person name="Buyck B."/>
            <person name="Bense V."/>
            <person name="Catcheside P."/>
            <person name="Chovatia M."/>
            <person name="Cooper J."/>
            <person name="Damon W."/>
            <person name="Desjardin D."/>
            <person name="Finy P."/>
            <person name="Geml J."/>
            <person name="Haridas S."/>
            <person name="Hughes K."/>
            <person name="Justo A."/>
            <person name="Karasinski D."/>
            <person name="Kautmanova I."/>
            <person name="Kiss B."/>
            <person name="Kocsube S."/>
            <person name="Kotiranta H."/>
            <person name="LaButti K.M."/>
            <person name="Lechner B.E."/>
            <person name="Liimatainen K."/>
            <person name="Lipzen A."/>
            <person name="Lukacs Z."/>
            <person name="Mihaltcheva S."/>
            <person name="Morgado L.N."/>
            <person name="Niskanen T."/>
            <person name="Noordeloos M.E."/>
            <person name="Ohm R.A."/>
            <person name="Ortiz-Santana B."/>
            <person name="Ovrebo C."/>
            <person name="Racz N."/>
            <person name="Riley R."/>
            <person name="Savchenko A."/>
            <person name="Shiryaev A."/>
            <person name="Soop K."/>
            <person name="Spirin V."/>
            <person name="Szebenyi C."/>
            <person name="Tomsovsky M."/>
            <person name="Tulloss R.E."/>
            <person name="Uehling J."/>
            <person name="Grigoriev I.V."/>
            <person name="Vagvolgyi C."/>
            <person name="Papp T."/>
            <person name="Martin F.M."/>
            <person name="Miettinen O."/>
            <person name="Hibbett D.S."/>
            <person name="Nagy L.G."/>
        </authorList>
    </citation>
    <scope>NUCLEOTIDE SEQUENCE [LARGE SCALE GENOMIC DNA]</scope>
    <source>
        <strain evidence="12 13">CBS 166.37</strain>
    </source>
</reference>
<evidence type="ECO:0000256" key="2">
    <source>
        <dbReference type="ARBA" id="ARBA00011085"/>
    </source>
</evidence>
<feature type="transmembrane region" description="Helical" evidence="11">
    <location>
        <begin position="154"/>
        <end position="183"/>
    </location>
</feature>
<proteinExistence type="inferred from homology"/>
<dbReference type="Proteomes" id="UP000308652">
    <property type="component" value="Unassembled WGS sequence"/>
</dbReference>
<keyword evidence="5 11" id="KW-1133">Transmembrane helix</keyword>
<evidence type="ECO:0000313" key="13">
    <source>
        <dbReference type="Proteomes" id="UP000308652"/>
    </source>
</evidence>
<dbReference type="PANTHER" id="PTHR28097">
    <property type="entry name" value="PHEROMONE A FACTOR RECEPTOR"/>
    <property type="match status" value="1"/>
</dbReference>
<dbReference type="InterPro" id="IPR001499">
    <property type="entry name" value="GPCR_STE3"/>
</dbReference>
<keyword evidence="7 11" id="KW-0472">Membrane</keyword>
<dbReference type="PANTHER" id="PTHR28097:SF1">
    <property type="entry name" value="PHEROMONE A FACTOR RECEPTOR"/>
    <property type="match status" value="1"/>
</dbReference>
<evidence type="ECO:0000256" key="6">
    <source>
        <dbReference type="ARBA" id="ARBA00023040"/>
    </source>
</evidence>
<dbReference type="OrthoDB" id="2874149at2759"/>
<evidence type="ECO:0000256" key="4">
    <source>
        <dbReference type="ARBA" id="ARBA00022692"/>
    </source>
</evidence>
<dbReference type="GO" id="GO:0004934">
    <property type="term" value="F:mating-type alpha-factor pheromone receptor activity"/>
    <property type="evidence" value="ECO:0007669"/>
    <property type="project" value="InterPro"/>
</dbReference>
<accession>A0A5C3LKY2</accession>
<feature type="transmembrane region" description="Helical" evidence="11">
    <location>
        <begin position="114"/>
        <end position="134"/>
    </location>
</feature>
<evidence type="ECO:0000256" key="7">
    <source>
        <dbReference type="ARBA" id="ARBA00023136"/>
    </source>
</evidence>
<feature type="region of interest" description="Disordered" evidence="10">
    <location>
        <begin position="405"/>
        <end position="429"/>
    </location>
</feature>
<evidence type="ECO:0000256" key="10">
    <source>
        <dbReference type="SAM" id="MobiDB-lite"/>
    </source>
</evidence>
<sequence length="476" mass="52285">MSYPNFVYSIFAFIGFLLCAIPFPWHLEAWNTGTCLYMAWTGLACLNQFINSVVWDHTVINKAPVWCDISSRFIIGSTVAIPAASLCINRRLYHIASVRSVTITKAEKRRAIMVDLAIGLGLPILEMILQYIPQGHRFNILENVGCYPFTYDTWVAYVIVSAPPIIIGMVSAVYCVLSIRAFNKSRAQFNELLSGNKNLTSSRYVRLMCLAGVEVLCTVPLASYIMYLNIVDGVNPWISWADTHYGFSRVDTIPAILWRSQPVAERAIEMSRWLIIACAILFFGFFGFADEARKNYRSFMQTVTKSVGLSTVSFGNSSGITSSTGGEKSKNFLNSFNGRPRPVLPINVHREFLQKRDSLDSFTDVSVSFADVGNSLNEKEKPFSPDASFGALTLTDVGGTLADYDSSPYSPAPSSGSSSASSISYPEPAVTRPDSVADIEISSVRHASVSLAPATIISAAQRALDAPVPRHSHDIV</sequence>
<comment type="similarity">
    <text evidence="2">Belongs to the G-protein coupled receptor 4 family.</text>
</comment>
<gene>
    <name evidence="12" type="ORF">BDQ12DRAFT_728208</name>
</gene>
<dbReference type="Pfam" id="PF02076">
    <property type="entry name" value="STE3"/>
    <property type="match status" value="1"/>
</dbReference>
<evidence type="ECO:0000256" key="5">
    <source>
        <dbReference type="ARBA" id="ARBA00022989"/>
    </source>
</evidence>
<dbReference type="GO" id="GO:0000750">
    <property type="term" value="P:pheromone-dependent signal transduction involved in conjugation with cellular fusion"/>
    <property type="evidence" value="ECO:0007669"/>
    <property type="project" value="TreeGrafter"/>
</dbReference>
<feature type="transmembrane region" description="Helical" evidence="11">
    <location>
        <begin position="204"/>
        <end position="227"/>
    </location>
</feature>
<dbReference type="CDD" id="cd14966">
    <property type="entry name" value="7tmD_STE3"/>
    <property type="match status" value="1"/>
</dbReference>
<evidence type="ECO:0000256" key="8">
    <source>
        <dbReference type="ARBA" id="ARBA00023170"/>
    </source>
</evidence>
<keyword evidence="9" id="KW-0807">Transducer</keyword>
<evidence type="ECO:0000256" key="3">
    <source>
        <dbReference type="ARBA" id="ARBA00022507"/>
    </source>
</evidence>
<keyword evidence="4 11" id="KW-0812">Transmembrane</keyword>
<evidence type="ECO:0000256" key="11">
    <source>
        <dbReference type="SAM" id="Phobius"/>
    </source>
</evidence>
<dbReference type="EMBL" id="ML213659">
    <property type="protein sequence ID" value="TFK32933.1"/>
    <property type="molecule type" value="Genomic_DNA"/>
</dbReference>
<protein>
    <submittedName>
        <fullName evidence="12">Pheromone A receptor-domain-containing protein</fullName>
    </submittedName>
</protein>
<evidence type="ECO:0000256" key="9">
    <source>
        <dbReference type="ARBA" id="ARBA00023224"/>
    </source>
</evidence>
<keyword evidence="13" id="KW-1185">Reference proteome</keyword>
<keyword evidence="3" id="KW-0589">Pheromone response</keyword>
<feature type="transmembrane region" description="Helical" evidence="11">
    <location>
        <begin position="35"/>
        <end position="54"/>
    </location>
</feature>
<keyword evidence="8 12" id="KW-0675">Receptor</keyword>
<keyword evidence="6" id="KW-0297">G-protein coupled receptor</keyword>
<evidence type="ECO:0000256" key="1">
    <source>
        <dbReference type="ARBA" id="ARBA00004141"/>
    </source>
</evidence>
<comment type="subcellular location">
    <subcellularLocation>
        <location evidence="1">Membrane</location>
        <topology evidence="1">Multi-pass membrane protein</topology>
    </subcellularLocation>
</comment>
<dbReference type="PRINTS" id="PR00901">
    <property type="entry name" value="PHEROMONEBAR"/>
</dbReference>
<dbReference type="InterPro" id="IPR000481">
    <property type="entry name" value="GPCR_Pheromne_B_alpha_rcpt"/>
</dbReference>
<dbReference type="PRINTS" id="PR00899">
    <property type="entry name" value="GPCRSTE3"/>
</dbReference>
<organism evidence="12 13">
    <name type="scientific">Crucibulum laeve</name>
    <dbReference type="NCBI Taxonomy" id="68775"/>
    <lineage>
        <taxon>Eukaryota</taxon>
        <taxon>Fungi</taxon>
        <taxon>Dikarya</taxon>
        <taxon>Basidiomycota</taxon>
        <taxon>Agaricomycotina</taxon>
        <taxon>Agaricomycetes</taxon>
        <taxon>Agaricomycetidae</taxon>
        <taxon>Agaricales</taxon>
        <taxon>Agaricineae</taxon>
        <taxon>Nidulariaceae</taxon>
        <taxon>Crucibulum</taxon>
    </lineage>
</organism>
<name>A0A5C3LKY2_9AGAR</name>
<feature type="transmembrane region" description="Helical" evidence="11">
    <location>
        <begin position="6"/>
        <end position="23"/>
    </location>
</feature>